<dbReference type="Gene3D" id="3.30.1360.40">
    <property type="match status" value="1"/>
</dbReference>
<dbReference type="AlphaFoldDB" id="A0A1G2UTB9"/>
<proteinExistence type="inferred from homology"/>
<evidence type="ECO:0000259" key="3">
    <source>
        <dbReference type="Pfam" id="PF01765"/>
    </source>
</evidence>
<dbReference type="GO" id="GO:0043023">
    <property type="term" value="F:ribosomal large subunit binding"/>
    <property type="evidence" value="ECO:0007669"/>
    <property type="project" value="TreeGrafter"/>
</dbReference>
<evidence type="ECO:0000313" key="5">
    <source>
        <dbReference type="Proteomes" id="UP000176558"/>
    </source>
</evidence>
<reference evidence="4 5" key="1">
    <citation type="journal article" date="2016" name="Nat. Commun.">
        <title>Thousands of microbial genomes shed light on interconnected biogeochemical processes in an aquifer system.</title>
        <authorList>
            <person name="Anantharaman K."/>
            <person name="Brown C.T."/>
            <person name="Hug L.A."/>
            <person name="Sharon I."/>
            <person name="Castelle C.J."/>
            <person name="Probst A.J."/>
            <person name="Thomas B.C."/>
            <person name="Singh A."/>
            <person name="Wilkins M.J."/>
            <person name="Karaoz U."/>
            <person name="Brodie E.L."/>
            <person name="Williams K.H."/>
            <person name="Hubbard S.S."/>
            <person name="Banfield J.F."/>
        </authorList>
    </citation>
    <scope>NUCLEOTIDE SEQUENCE [LARGE SCALE GENOMIC DNA]</scope>
</reference>
<dbReference type="PANTHER" id="PTHR20982:SF3">
    <property type="entry name" value="MITOCHONDRIAL RIBOSOME RECYCLING FACTOR PSEUDO 1"/>
    <property type="match status" value="1"/>
</dbReference>
<dbReference type="FunFam" id="3.30.1360.40:FF:000001">
    <property type="entry name" value="Ribosome-recycling factor"/>
    <property type="match status" value="1"/>
</dbReference>
<dbReference type="Proteomes" id="UP000176558">
    <property type="component" value="Unassembled WGS sequence"/>
</dbReference>
<feature type="domain" description="Ribosome recycling factor" evidence="3">
    <location>
        <begin position="19"/>
        <end position="181"/>
    </location>
</feature>
<dbReference type="SUPFAM" id="SSF55194">
    <property type="entry name" value="Ribosome recycling factor, RRF"/>
    <property type="match status" value="1"/>
</dbReference>
<dbReference type="NCBIfam" id="TIGR00496">
    <property type="entry name" value="frr"/>
    <property type="match status" value="1"/>
</dbReference>
<keyword evidence="2" id="KW-0648">Protein biosynthesis</keyword>
<dbReference type="InterPro" id="IPR036191">
    <property type="entry name" value="RRF_sf"/>
</dbReference>
<evidence type="ECO:0000313" key="4">
    <source>
        <dbReference type="EMBL" id="OHB12588.1"/>
    </source>
</evidence>
<gene>
    <name evidence="4" type="ORF">A3G99_02090</name>
</gene>
<dbReference type="InterPro" id="IPR023584">
    <property type="entry name" value="Ribosome_recyc_fac_dom"/>
</dbReference>
<comment type="caution">
    <text evidence="4">The sequence shown here is derived from an EMBL/GenBank/DDBJ whole genome shotgun (WGS) entry which is preliminary data.</text>
</comment>
<organism evidence="4 5">
    <name type="scientific">Candidatus Zambryskibacteria bacterium RIFCSPLOWO2_12_FULL_39_23</name>
    <dbReference type="NCBI Taxonomy" id="1802776"/>
    <lineage>
        <taxon>Bacteria</taxon>
        <taxon>Candidatus Zambryskiibacteriota</taxon>
    </lineage>
</organism>
<comment type="similarity">
    <text evidence="1">Belongs to the RRF family.</text>
</comment>
<dbReference type="Pfam" id="PF01765">
    <property type="entry name" value="RRF"/>
    <property type="match status" value="1"/>
</dbReference>
<dbReference type="Gene3D" id="1.10.132.20">
    <property type="entry name" value="Ribosome-recycling factor"/>
    <property type="match status" value="1"/>
</dbReference>
<sequence>MAYNFTPFKVKLKETEDWLKHEYSGIRTGRATPAILDGVKVEAYGTPMTVTQVASISVEDPRTLRITPWDMSLVKAVEKGVVSGDLGLSVTVDDKGLRVIFPELTSDRRAGLVKIAKQKLEDARIALRGEREKIVKDIDKKEKEGGMGEDDKFRLKAELQKMLDEAGKALDTAFSKKEKEIGE</sequence>
<accession>A0A1G2UTB9</accession>
<dbReference type="CDD" id="cd00520">
    <property type="entry name" value="RRF"/>
    <property type="match status" value="1"/>
</dbReference>
<dbReference type="InterPro" id="IPR002661">
    <property type="entry name" value="Ribosome_recyc_fac"/>
</dbReference>
<name>A0A1G2UTB9_9BACT</name>
<dbReference type="GO" id="GO:0006412">
    <property type="term" value="P:translation"/>
    <property type="evidence" value="ECO:0007669"/>
    <property type="project" value="UniProtKB-KW"/>
</dbReference>
<evidence type="ECO:0000256" key="2">
    <source>
        <dbReference type="ARBA" id="ARBA00022917"/>
    </source>
</evidence>
<dbReference type="PANTHER" id="PTHR20982">
    <property type="entry name" value="RIBOSOME RECYCLING FACTOR"/>
    <property type="match status" value="1"/>
</dbReference>
<evidence type="ECO:0000256" key="1">
    <source>
        <dbReference type="ARBA" id="ARBA00005912"/>
    </source>
</evidence>
<dbReference type="EMBL" id="MHWT01000014">
    <property type="protein sequence ID" value="OHB12588.1"/>
    <property type="molecule type" value="Genomic_DNA"/>
</dbReference>
<protein>
    <submittedName>
        <fullName evidence="4">Ribosome recycling factor</fullName>
    </submittedName>
</protein>